<dbReference type="AlphaFoldDB" id="A0A0S7BVD7"/>
<name>A0A0S7BVD7_9BACT</name>
<feature type="domain" description="Methyltransferase" evidence="1">
    <location>
        <begin position="35"/>
        <end position="155"/>
    </location>
</feature>
<keyword evidence="2" id="KW-0808">Transferase</keyword>
<dbReference type="Gene3D" id="3.40.50.150">
    <property type="entry name" value="Vaccinia Virus protein VP39"/>
    <property type="match status" value="1"/>
</dbReference>
<dbReference type="SUPFAM" id="SSF53335">
    <property type="entry name" value="S-adenosyl-L-methionine-dependent methyltransferases"/>
    <property type="match status" value="1"/>
</dbReference>
<evidence type="ECO:0000259" key="1">
    <source>
        <dbReference type="Pfam" id="PF13847"/>
    </source>
</evidence>
<sequence length="186" mass="21165">MENKQVCPWWMGYFLLNPVRRISHKPEQILQPYLQPGMKTVDFGCAMGYFSLPMARMVGKGGSVYCFDIQQKMLSKLTSRALKHGLSAIIKPILINNESDIYENIKESIDFILLFAVAHEVPDQQKLFTDLAMMMKPGSLMLFAEPAGHVSQREFEQSIKYAGQAGLEKAEEKTINRSMSTLLKKR</sequence>
<dbReference type="CDD" id="cd02440">
    <property type="entry name" value="AdoMet_MTases"/>
    <property type="match status" value="1"/>
</dbReference>
<dbReference type="STRING" id="1678841.TBC1_11226"/>
<proteinExistence type="predicted"/>
<protein>
    <submittedName>
        <fullName evidence="2">Protein containing methyltransferase domain</fullName>
    </submittedName>
</protein>
<dbReference type="Proteomes" id="UP000053091">
    <property type="component" value="Unassembled WGS sequence"/>
</dbReference>
<reference evidence="2" key="1">
    <citation type="journal article" date="2015" name="Genome Announc.">
        <title>Draft Genome Sequence of Bacteroidales Strain TBC1, a Novel Isolate from a Methanogenic Wastewater Treatment System.</title>
        <authorList>
            <person name="Tourlousse D.M."/>
            <person name="Matsuura N."/>
            <person name="Sun L."/>
            <person name="Toyonaga M."/>
            <person name="Kuroda K."/>
            <person name="Ohashi A."/>
            <person name="Cruz R."/>
            <person name="Yamaguchi T."/>
            <person name="Sekiguchi Y."/>
        </authorList>
    </citation>
    <scope>NUCLEOTIDE SEQUENCE [LARGE SCALE GENOMIC DNA]</scope>
    <source>
        <strain evidence="2">TBC1</strain>
    </source>
</reference>
<gene>
    <name evidence="2" type="ORF">TBC1_11226</name>
</gene>
<dbReference type="RefSeq" id="WP_062037285.1">
    <property type="nucleotide sequence ID" value="NZ_DF968182.1"/>
</dbReference>
<dbReference type="Pfam" id="PF13847">
    <property type="entry name" value="Methyltransf_31"/>
    <property type="match status" value="1"/>
</dbReference>
<dbReference type="InterPro" id="IPR029063">
    <property type="entry name" value="SAM-dependent_MTases_sf"/>
</dbReference>
<dbReference type="GO" id="GO:0008168">
    <property type="term" value="F:methyltransferase activity"/>
    <property type="evidence" value="ECO:0007669"/>
    <property type="project" value="UniProtKB-KW"/>
</dbReference>
<accession>A0A0S7BVD7</accession>
<dbReference type="InterPro" id="IPR025714">
    <property type="entry name" value="Methyltranfer_dom"/>
</dbReference>
<dbReference type="EMBL" id="DF968182">
    <property type="protein sequence ID" value="GAP42098.1"/>
    <property type="molecule type" value="Genomic_DNA"/>
</dbReference>
<keyword evidence="3" id="KW-1185">Reference proteome</keyword>
<keyword evidence="2" id="KW-0489">Methyltransferase</keyword>
<evidence type="ECO:0000313" key="3">
    <source>
        <dbReference type="Proteomes" id="UP000053091"/>
    </source>
</evidence>
<organism evidence="2">
    <name type="scientific">Lentimicrobium saccharophilum</name>
    <dbReference type="NCBI Taxonomy" id="1678841"/>
    <lineage>
        <taxon>Bacteria</taxon>
        <taxon>Pseudomonadati</taxon>
        <taxon>Bacteroidota</taxon>
        <taxon>Bacteroidia</taxon>
        <taxon>Bacteroidales</taxon>
        <taxon>Lentimicrobiaceae</taxon>
        <taxon>Lentimicrobium</taxon>
    </lineage>
</organism>
<dbReference type="GO" id="GO:0032259">
    <property type="term" value="P:methylation"/>
    <property type="evidence" value="ECO:0007669"/>
    <property type="project" value="UniProtKB-KW"/>
</dbReference>
<evidence type="ECO:0000313" key="2">
    <source>
        <dbReference type="EMBL" id="GAP42098.1"/>
    </source>
</evidence>